<feature type="compositionally biased region" description="Basic and acidic residues" evidence="6">
    <location>
        <begin position="196"/>
        <end position="208"/>
    </location>
</feature>
<dbReference type="PANTHER" id="PTHR33284:SF1">
    <property type="entry name" value="RIBOSOMAL PROTEIN L25_GLN-TRNA SYNTHETASE, ANTI-CODON-BINDING DOMAIN-CONTAINING PROTEIN"/>
    <property type="match status" value="1"/>
</dbReference>
<name>D2R6P0_PIRSD</name>
<dbReference type="AlphaFoldDB" id="D2R6P0"/>
<feature type="domain" description="Large ribosomal subunit protein bL25 beta" evidence="8">
    <location>
        <begin position="97"/>
        <end position="180"/>
    </location>
</feature>
<evidence type="ECO:0000256" key="1">
    <source>
        <dbReference type="ARBA" id="ARBA00022730"/>
    </source>
</evidence>
<reference evidence="9 10" key="1">
    <citation type="journal article" date="2009" name="Stand. Genomic Sci.">
        <title>Complete genome sequence of Pirellula staleyi type strain (ATCC 27377).</title>
        <authorList>
            <person name="Clum A."/>
            <person name="Tindall B.J."/>
            <person name="Sikorski J."/>
            <person name="Ivanova N."/>
            <person name="Mavrommatis K."/>
            <person name="Lucas S."/>
            <person name="Glavina del Rio T."/>
            <person name="Nolan M."/>
            <person name="Chen F."/>
            <person name="Tice H."/>
            <person name="Pitluck S."/>
            <person name="Cheng J.F."/>
            <person name="Chertkov O."/>
            <person name="Brettin T."/>
            <person name="Han C."/>
            <person name="Detter J.C."/>
            <person name="Kuske C."/>
            <person name="Bruce D."/>
            <person name="Goodwin L."/>
            <person name="Ovchinikova G."/>
            <person name="Pati A."/>
            <person name="Mikhailova N."/>
            <person name="Chen A."/>
            <person name="Palaniappan K."/>
            <person name="Land M."/>
            <person name="Hauser L."/>
            <person name="Chang Y.J."/>
            <person name="Jeffries C.D."/>
            <person name="Chain P."/>
            <person name="Rohde M."/>
            <person name="Goker M."/>
            <person name="Bristow J."/>
            <person name="Eisen J.A."/>
            <person name="Markowitz V."/>
            <person name="Hugenholtz P."/>
            <person name="Kyrpides N.C."/>
            <person name="Klenk H.P."/>
            <person name="Lapidus A."/>
        </authorList>
    </citation>
    <scope>NUCLEOTIDE SEQUENCE [LARGE SCALE GENOMIC DNA]</scope>
    <source>
        <strain evidence="10">ATCC 27377 / DSM 6068 / ICPB 4128</strain>
    </source>
</reference>
<keyword evidence="4 5" id="KW-0687">Ribonucleoprotein</keyword>
<dbReference type="CDD" id="cd00495">
    <property type="entry name" value="Ribosomal_L25_TL5_CTC"/>
    <property type="match status" value="1"/>
</dbReference>
<dbReference type="InterPro" id="IPR037121">
    <property type="entry name" value="Ribosomal_bL25_C"/>
</dbReference>
<dbReference type="GO" id="GO:0008097">
    <property type="term" value="F:5S rRNA binding"/>
    <property type="evidence" value="ECO:0007669"/>
    <property type="project" value="InterPro"/>
</dbReference>
<evidence type="ECO:0000256" key="4">
    <source>
        <dbReference type="ARBA" id="ARBA00023274"/>
    </source>
</evidence>
<keyword evidence="1 5" id="KW-0699">rRNA-binding</keyword>
<dbReference type="GO" id="GO:0022625">
    <property type="term" value="C:cytosolic large ribosomal subunit"/>
    <property type="evidence" value="ECO:0007669"/>
    <property type="project" value="TreeGrafter"/>
</dbReference>
<dbReference type="InterPro" id="IPR029751">
    <property type="entry name" value="Ribosomal_L25_dom"/>
</dbReference>
<keyword evidence="2 5" id="KW-0694">RNA-binding</keyword>
<organism evidence="9 10">
    <name type="scientific">Pirellula staleyi (strain ATCC 27377 / DSM 6068 / ICPB 4128)</name>
    <name type="common">Pirella staleyi</name>
    <dbReference type="NCBI Taxonomy" id="530564"/>
    <lineage>
        <taxon>Bacteria</taxon>
        <taxon>Pseudomonadati</taxon>
        <taxon>Planctomycetota</taxon>
        <taxon>Planctomycetia</taxon>
        <taxon>Pirellulales</taxon>
        <taxon>Pirellulaceae</taxon>
        <taxon>Pirellula</taxon>
    </lineage>
</organism>
<keyword evidence="10" id="KW-1185">Reference proteome</keyword>
<evidence type="ECO:0000313" key="9">
    <source>
        <dbReference type="EMBL" id="ADB17340.1"/>
    </source>
</evidence>
<comment type="similarity">
    <text evidence="5">Belongs to the bacterial ribosomal protein bL25 family. CTC subfamily.</text>
</comment>
<comment type="subunit">
    <text evidence="5">Part of the 50S ribosomal subunit; part of the 5S rRNA/L5/L18/L25 subcomplex. Contacts the 5S rRNA. Binds to the 5S rRNA independently of L5 and L18.</text>
</comment>
<dbReference type="HAMAP" id="MF_01334">
    <property type="entry name" value="Ribosomal_bL25_CTC"/>
    <property type="match status" value="1"/>
</dbReference>
<evidence type="ECO:0000313" key="10">
    <source>
        <dbReference type="Proteomes" id="UP000001887"/>
    </source>
</evidence>
<dbReference type="InterPro" id="IPR011035">
    <property type="entry name" value="Ribosomal_bL25/Gln-tRNA_synth"/>
</dbReference>
<evidence type="ECO:0000256" key="3">
    <source>
        <dbReference type="ARBA" id="ARBA00022980"/>
    </source>
</evidence>
<dbReference type="EMBL" id="CP001848">
    <property type="protein sequence ID" value="ADB17340.1"/>
    <property type="molecule type" value="Genomic_DNA"/>
</dbReference>
<dbReference type="PANTHER" id="PTHR33284">
    <property type="entry name" value="RIBOSOMAL PROTEIN L25/GLN-TRNA SYNTHETASE, ANTI-CODON-BINDING DOMAIN-CONTAINING PROTEIN"/>
    <property type="match status" value="1"/>
</dbReference>
<gene>
    <name evidence="5" type="primary">rplY</name>
    <name evidence="5" type="synonym">ctc</name>
    <name evidence="9" type="ordered locus">Psta_2671</name>
</gene>
<comment type="function">
    <text evidence="5">This is one of the proteins that binds to the 5S RNA in the ribosome where it forms part of the central protuberance.</text>
</comment>
<dbReference type="NCBIfam" id="TIGR00731">
    <property type="entry name" value="bL25_bact_ctc"/>
    <property type="match status" value="1"/>
</dbReference>
<dbReference type="GO" id="GO:0003735">
    <property type="term" value="F:structural constituent of ribosome"/>
    <property type="evidence" value="ECO:0007669"/>
    <property type="project" value="InterPro"/>
</dbReference>
<dbReference type="Pfam" id="PF14693">
    <property type="entry name" value="Ribosomal_TL5_C"/>
    <property type="match status" value="1"/>
</dbReference>
<feature type="domain" description="Large ribosomal subunit protein bL25 L25" evidence="7">
    <location>
        <begin position="6"/>
        <end position="89"/>
    </location>
</feature>
<dbReference type="Proteomes" id="UP000001887">
    <property type="component" value="Chromosome"/>
</dbReference>
<dbReference type="Gene3D" id="2.40.240.10">
    <property type="entry name" value="Ribosomal Protein L25, Chain P"/>
    <property type="match status" value="1"/>
</dbReference>
<dbReference type="eggNOG" id="COG1825">
    <property type="taxonomic scope" value="Bacteria"/>
</dbReference>
<dbReference type="Gene3D" id="2.170.120.20">
    <property type="entry name" value="Ribosomal protein L25, beta domain"/>
    <property type="match status" value="1"/>
</dbReference>
<dbReference type="InterPro" id="IPR020057">
    <property type="entry name" value="Ribosomal_bL25_b-dom"/>
</dbReference>
<dbReference type="Pfam" id="PF01386">
    <property type="entry name" value="Ribosomal_L25p"/>
    <property type="match status" value="1"/>
</dbReference>
<dbReference type="STRING" id="530564.Psta_2671"/>
<dbReference type="GO" id="GO:0006412">
    <property type="term" value="P:translation"/>
    <property type="evidence" value="ECO:0007669"/>
    <property type="project" value="UniProtKB-UniRule"/>
</dbReference>
<dbReference type="InterPro" id="IPR020056">
    <property type="entry name" value="Rbsml_bL25/Gln-tRNA_synth_N"/>
</dbReference>
<keyword evidence="3 5" id="KW-0689">Ribosomal protein</keyword>
<feature type="region of interest" description="Disordered" evidence="6">
    <location>
        <begin position="181"/>
        <end position="208"/>
    </location>
</feature>
<dbReference type="InterPro" id="IPR001021">
    <property type="entry name" value="Ribosomal_bL25_long"/>
</dbReference>
<protein>
    <recommendedName>
        <fullName evidence="5">Large ribosomal subunit protein bL25</fullName>
    </recommendedName>
    <alternativeName>
        <fullName evidence="5">General stress protein CTC</fullName>
    </alternativeName>
</protein>
<accession>D2R6P0</accession>
<evidence type="ECO:0000256" key="2">
    <source>
        <dbReference type="ARBA" id="ARBA00022884"/>
    </source>
</evidence>
<dbReference type="SUPFAM" id="SSF50715">
    <property type="entry name" value="Ribosomal protein L25-like"/>
    <property type="match status" value="1"/>
</dbReference>
<evidence type="ECO:0000256" key="5">
    <source>
        <dbReference type="HAMAP-Rule" id="MF_01334"/>
    </source>
</evidence>
<dbReference type="HOGENOM" id="CLU_075939_1_0_0"/>
<evidence type="ECO:0000256" key="6">
    <source>
        <dbReference type="SAM" id="MobiDB-lite"/>
    </source>
</evidence>
<proteinExistence type="inferred from homology"/>
<dbReference type="InterPro" id="IPR020930">
    <property type="entry name" value="Ribosomal_uL5_bac-type"/>
</dbReference>
<dbReference type="KEGG" id="psl:Psta_2671"/>
<sequence length="208" mass="21962">MSAETLNVTKRDKLGTANNRRLRYTGKVPAVLYGHGEASISLTVASEEIWAAVKHGGKLVNLKGDVTESALIRAVQWDVWSKEIIHIDLMRVSASEKVSTTIAVELKGTAAGLTEGGVLQFITHELEILCPAAEIPEKLIVNVNNLHLGKAIHANEVTLPKDGELVTPGSVVVVSCVAPKAASDDDAAAGSAEPEVIGKKDKADEAAE</sequence>
<dbReference type="OrthoDB" id="9790002at2"/>
<evidence type="ECO:0000259" key="7">
    <source>
        <dbReference type="Pfam" id="PF01386"/>
    </source>
</evidence>
<evidence type="ECO:0000259" key="8">
    <source>
        <dbReference type="Pfam" id="PF14693"/>
    </source>
</evidence>